<organism evidence="3 4">
    <name type="scientific">Musa troglodytarum</name>
    <name type="common">fe'i banana</name>
    <dbReference type="NCBI Taxonomy" id="320322"/>
    <lineage>
        <taxon>Eukaryota</taxon>
        <taxon>Viridiplantae</taxon>
        <taxon>Streptophyta</taxon>
        <taxon>Embryophyta</taxon>
        <taxon>Tracheophyta</taxon>
        <taxon>Spermatophyta</taxon>
        <taxon>Magnoliopsida</taxon>
        <taxon>Liliopsida</taxon>
        <taxon>Zingiberales</taxon>
        <taxon>Musaceae</taxon>
        <taxon>Musa</taxon>
    </lineage>
</organism>
<dbReference type="Pfam" id="PF13639">
    <property type="entry name" value="zf-RING_2"/>
    <property type="match status" value="1"/>
</dbReference>
<dbReference type="PANTHER" id="PTHR33976">
    <property type="entry name" value="OS07G0645000 PROTEIN"/>
    <property type="match status" value="1"/>
</dbReference>
<reference evidence="3" key="1">
    <citation type="submission" date="2022-05" db="EMBL/GenBank/DDBJ databases">
        <title>The Musa troglodytarum L. genome provides insights into the mechanism of non-climacteric behaviour and enrichment of carotenoids.</title>
        <authorList>
            <person name="Wang J."/>
        </authorList>
    </citation>
    <scope>NUCLEOTIDE SEQUENCE</scope>
    <source>
        <tissue evidence="3">Leaf</tissue>
    </source>
</reference>
<keyword evidence="1" id="KW-0732">Signal</keyword>
<feature type="signal peptide" evidence="1">
    <location>
        <begin position="1"/>
        <end position="23"/>
    </location>
</feature>
<dbReference type="InterPro" id="IPR059083">
    <property type="entry name" value="At5g19230_dom"/>
</dbReference>
<dbReference type="InterPro" id="IPR013083">
    <property type="entry name" value="Znf_RING/FYVE/PHD"/>
</dbReference>
<dbReference type="PANTHER" id="PTHR33976:SF8">
    <property type="entry name" value="OS07G0645000 PROTEIN"/>
    <property type="match status" value="1"/>
</dbReference>
<dbReference type="SMART" id="SM00184">
    <property type="entry name" value="RING"/>
    <property type="match status" value="1"/>
</dbReference>
<dbReference type="InterPro" id="IPR045285">
    <property type="entry name" value="At5g19230-like"/>
</dbReference>
<keyword evidence="4" id="KW-1185">Reference proteome</keyword>
<accession>A0A9E7GE13</accession>
<dbReference type="SUPFAM" id="SSF57850">
    <property type="entry name" value="RING/U-box"/>
    <property type="match status" value="1"/>
</dbReference>
<dbReference type="Proteomes" id="UP001055439">
    <property type="component" value="Chromosome 6"/>
</dbReference>
<dbReference type="InterPro" id="IPR001841">
    <property type="entry name" value="Znf_RING"/>
</dbReference>
<dbReference type="Gene3D" id="3.30.40.10">
    <property type="entry name" value="Zinc/RING finger domain, C3HC4 (zinc finger)"/>
    <property type="match status" value="1"/>
</dbReference>
<feature type="domain" description="RING-type" evidence="2">
    <location>
        <begin position="424"/>
        <end position="464"/>
    </location>
</feature>
<protein>
    <submittedName>
        <fullName evidence="3">Zinc finger, C3HC4 type, domain containing protein</fullName>
    </submittedName>
</protein>
<dbReference type="CDD" id="cd16454">
    <property type="entry name" value="RING-H2_PA-TM-RING"/>
    <property type="match status" value="1"/>
</dbReference>
<proteinExistence type="predicted"/>
<dbReference type="OrthoDB" id="21204at2759"/>
<dbReference type="AlphaFoldDB" id="A0A9E7GE13"/>
<name>A0A9E7GE13_9LILI</name>
<dbReference type="Pfam" id="PF25884">
    <property type="entry name" value="At5g19230"/>
    <property type="match status" value="1"/>
</dbReference>
<feature type="chain" id="PRO_5039249220" evidence="1">
    <location>
        <begin position="24"/>
        <end position="493"/>
    </location>
</feature>
<gene>
    <name evidence="3" type="ORF">MUK42_24630</name>
</gene>
<evidence type="ECO:0000313" key="3">
    <source>
        <dbReference type="EMBL" id="URE13619.1"/>
    </source>
</evidence>
<dbReference type="EMBL" id="CP097508">
    <property type="protein sequence ID" value="URE13619.1"/>
    <property type="molecule type" value="Genomic_DNA"/>
</dbReference>
<evidence type="ECO:0000259" key="2">
    <source>
        <dbReference type="SMART" id="SM00184"/>
    </source>
</evidence>
<evidence type="ECO:0000256" key="1">
    <source>
        <dbReference type="SAM" id="SignalP"/>
    </source>
</evidence>
<evidence type="ECO:0000313" key="4">
    <source>
        <dbReference type="Proteomes" id="UP001055439"/>
    </source>
</evidence>
<sequence length="493" mass="53550">MGLRIFLLSFFFFLTVLLHSARSGDTTGQLLQGINDYRVSLNLSSLTENENADCLAAQLASAFKGQDCSNTTGSDTVPGKEEQFPDFPDYLTACHLNATVTRDGFIMPACVPDLVPDLVLANYTKSQYNQKLNDSSYAGIGIAEEGNWVVVVLTTNTATGNYAPAAVASAGSFVSIADHNYVMLWLLGFAIYLSYSAKQYIVVMLMAHRPLISRSLASSAPIPMDFSLPSSSGEVVMAALLGLPSPSFSDLARSLSSDLSLQRRRLAFLLVSPFHFSLTLSYLRSLTLPQKTLLLARHLLSCLRKLLPSLSGPSHPLRLRDLDGALLLLAMCDAYGPTVAPLSSWHSAVSDNVLRSILSPSGLGTDAWAVVRHYVDDAVKCRQLMEALSDIGGGGQKVQGEAGAWVAAVVALPSVECRTGGRECVICKEEMEAGRDVCELPCRHRFHWGCVLGWLGKRNTCPCCRHELPTEDVFCEMGRLWRAAAKMGDQWTT</sequence>